<sequence>MEKILRISVIDYVDGHNLLSREQHGFQRGLSFLTNIFARGDWAAAEDLNIPVDMIFVDRIKEDGDMDGQVAT</sequence>
<dbReference type="AlphaFoldDB" id="A0A183Q584"/>
<protein>
    <submittedName>
        <fullName evidence="1">Uncharacterized protein</fullName>
    </submittedName>
</protein>
<dbReference type="Proteomes" id="UP000269396">
    <property type="component" value="Unassembled WGS sequence"/>
</dbReference>
<reference evidence="1 2" key="1">
    <citation type="submission" date="2018-11" db="EMBL/GenBank/DDBJ databases">
        <authorList>
            <consortium name="Pathogen Informatics"/>
        </authorList>
    </citation>
    <scope>NUCLEOTIDE SEQUENCE [LARGE SCALE GENOMIC DNA]</scope>
    <source>
        <strain>Denwood</strain>
        <strain evidence="2">Zambia</strain>
    </source>
</reference>
<keyword evidence="2" id="KW-1185">Reference proteome</keyword>
<proteinExistence type="predicted"/>
<name>A0A183Q584_9TREM</name>
<gene>
    <name evidence="1" type="ORF">SMTD_LOCUS21771</name>
</gene>
<dbReference type="EMBL" id="UZAL01048474">
    <property type="protein sequence ID" value="VDP85635.1"/>
    <property type="molecule type" value="Genomic_DNA"/>
</dbReference>
<evidence type="ECO:0000313" key="2">
    <source>
        <dbReference type="Proteomes" id="UP000269396"/>
    </source>
</evidence>
<accession>A0A183Q584</accession>
<evidence type="ECO:0000313" key="1">
    <source>
        <dbReference type="EMBL" id="VDP85635.1"/>
    </source>
</evidence>
<organism evidence="1 2">
    <name type="scientific">Schistosoma mattheei</name>
    <dbReference type="NCBI Taxonomy" id="31246"/>
    <lineage>
        <taxon>Eukaryota</taxon>
        <taxon>Metazoa</taxon>
        <taxon>Spiralia</taxon>
        <taxon>Lophotrochozoa</taxon>
        <taxon>Platyhelminthes</taxon>
        <taxon>Trematoda</taxon>
        <taxon>Digenea</taxon>
        <taxon>Strigeidida</taxon>
        <taxon>Schistosomatoidea</taxon>
        <taxon>Schistosomatidae</taxon>
        <taxon>Schistosoma</taxon>
    </lineage>
</organism>